<feature type="transmembrane region" description="Helical" evidence="6">
    <location>
        <begin position="137"/>
        <end position="157"/>
    </location>
</feature>
<dbReference type="PANTHER" id="PTHR42948:SF1">
    <property type="entry name" value="TRANSPORTER"/>
    <property type="match status" value="1"/>
</dbReference>
<keyword evidence="8" id="KW-1185">Reference proteome</keyword>
<dbReference type="GO" id="GO:0016020">
    <property type="term" value="C:membrane"/>
    <property type="evidence" value="ECO:0007669"/>
    <property type="project" value="UniProtKB-SubCell"/>
</dbReference>
<dbReference type="InterPro" id="IPR000175">
    <property type="entry name" value="Na/ntran_symport"/>
</dbReference>
<feature type="transmembrane region" description="Helical" evidence="6">
    <location>
        <begin position="89"/>
        <end position="117"/>
    </location>
</feature>
<evidence type="ECO:0000313" key="8">
    <source>
        <dbReference type="Proteomes" id="UP001249020"/>
    </source>
</evidence>
<organism evidence="7 8">
    <name type="scientific">Brumicola blandensis</name>
    <dbReference type="NCBI Taxonomy" id="3075611"/>
    <lineage>
        <taxon>Bacteria</taxon>
        <taxon>Pseudomonadati</taxon>
        <taxon>Pseudomonadota</taxon>
        <taxon>Gammaproteobacteria</taxon>
        <taxon>Alteromonadales</taxon>
        <taxon>Alteromonadaceae</taxon>
        <taxon>Brumicola</taxon>
    </lineage>
</organism>
<dbReference type="PANTHER" id="PTHR42948">
    <property type="entry name" value="TRANSPORTER"/>
    <property type="match status" value="1"/>
</dbReference>
<evidence type="ECO:0000256" key="2">
    <source>
        <dbReference type="ARBA" id="ARBA00022448"/>
    </source>
</evidence>
<feature type="transmembrane region" description="Helical" evidence="6">
    <location>
        <begin position="351"/>
        <end position="372"/>
    </location>
</feature>
<feature type="transmembrane region" description="Helical" evidence="6">
    <location>
        <begin position="441"/>
        <end position="467"/>
    </location>
</feature>
<feature type="transmembrane region" description="Helical" evidence="6">
    <location>
        <begin position="169"/>
        <end position="189"/>
    </location>
</feature>
<name>A0AAW8R575_9ALTE</name>
<feature type="transmembrane region" description="Helical" evidence="6">
    <location>
        <begin position="12"/>
        <end position="35"/>
    </location>
</feature>
<keyword evidence="2" id="KW-0813">Transport</keyword>
<evidence type="ECO:0000256" key="1">
    <source>
        <dbReference type="ARBA" id="ARBA00004141"/>
    </source>
</evidence>
<reference evidence="7 8" key="1">
    <citation type="submission" date="2023-09" db="EMBL/GenBank/DDBJ databases">
        <authorList>
            <person name="Rey-Velasco X."/>
        </authorList>
    </citation>
    <scope>NUCLEOTIDE SEQUENCE [LARGE SCALE GENOMIC DNA]</scope>
    <source>
        <strain evidence="7 8">W409</strain>
    </source>
</reference>
<sequence>MSGSREQFGSKLGFILAAAGSAVGIGNLVGFPVGAAKNGGGAFLLMYAVFVVFICLPVMLAEMSVGRKSQKDPLGAYTSLSNGSRSWRIAGWLSVITPFMIAVFYLVITVWIFGYLYSSVIGNLDELANPNTFDNFIKGNTIFIYMAVVLGVVYFILQGGVKEGIEKAAKILMPALFFMLIALVIFVLTRDNAMKGVEFYLIPDFSKINAQVINGALSQAFFSLSLGMGIMITYGSYINSKADVPSSAKLVALTDTAVAFTAGLMILPAIFSFNPEVNTEELSESSIGMIFSYLPQIFLELQNSIGYVGASVVASLFFLLVFFAAITSLVSIFEVPVASLMSEKGISRKPSLLLCGVLLVVFSVICALSFGHSEFFTKFVSYAGAEQSFFQVVYDVFYDTILPLNGLLICIFVMYRWKKHNFNAELDEGAPAFKHSLFERYVNISVSTFIPVILLGIFINTVALKYFGISLVAKLMG</sequence>
<accession>A0AAW8R575</accession>
<keyword evidence="3 6" id="KW-0812">Transmembrane</keyword>
<dbReference type="PRINTS" id="PR00176">
    <property type="entry name" value="NANEUSMPORT"/>
</dbReference>
<dbReference type="RefSeq" id="WP_311362972.1">
    <property type="nucleotide sequence ID" value="NZ_JAVRIE010000008.1"/>
</dbReference>
<feature type="transmembrane region" description="Helical" evidence="6">
    <location>
        <begin position="392"/>
        <end position="415"/>
    </location>
</feature>
<proteinExistence type="predicted"/>
<keyword evidence="5 6" id="KW-0472">Membrane</keyword>
<comment type="subcellular location">
    <subcellularLocation>
        <location evidence="1">Membrane</location>
        <topology evidence="1">Multi-pass membrane protein</topology>
    </subcellularLocation>
</comment>
<dbReference type="AlphaFoldDB" id="A0AAW8R575"/>
<dbReference type="InterPro" id="IPR047218">
    <property type="entry name" value="YocR/YhdH-like"/>
</dbReference>
<evidence type="ECO:0000313" key="7">
    <source>
        <dbReference type="EMBL" id="MDT0584199.1"/>
    </source>
</evidence>
<protein>
    <submittedName>
        <fullName evidence="7">Sodium-dependent transporter</fullName>
    </submittedName>
</protein>
<dbReference type="SUPFAM" id="SSF161070">
    <property type="entry name" value="SNF-like"/>
    <property type="match status" value="1"/>
</dbReference>
<keyword evidence="4 6" id="KW-1133">Transmembrane helix</keyword>
<feature type="transmembrane region" description="Helical" evidence="6">
    <location>
        <begin position="305"/>
        <end position="330"/>
    </location>
</feature>
<dbReference type="EMBL" id="JAVRIE010000008">
    <property type="protein sequence ID" value="MDT0584199.1"/>
    <property type="molecule type" value="Genomic_DNA"/>
</dbReference>
<evidence type="ECO:0000256" key="3">
    <source>
        <dbReference type="ARBA" id="ARBA00022692"/>
    </source>
</evidence>
<dbReference type="CDD" id="cd10336">
    <property type="entry name" value="SLC6sbd_Tyt1-Like"/>
    <property type="match status" value="1"/>
</dbReference>
<dbReference type="Pfam" id="PF00209">
    <property type="entry name" value="SNF"/>
    <property type="match status" value="2"/>
</dbReference>
<dbReference type="NCBIfam" id="NF037979">
    <property type="entry name" value="Na_transp"/>
    <property type="match status" value="1"/>
</dbReference>
<dbReference type="PROSITE" id="PS50267">
    <property type="entry name" value="NA_NEUROTRAN_SYMP_3"/>
    <property type="match status" value="1"/>
</dbReference>
<dbReference type="Proteomes" id="UP001249020">
    <property type="component" value="Unassembled WGS sequence"/>
</dbReference>
<gene>
    <name evidence="7" type="ORF">RM544_16750</name>
</gene>
<feature type="transmembrane region" description="Helical" evidence="6">
    <location>
        <begin position="250"/>
        <end position="271"/>
    </location>
</feature>
<evidence type="ECO:0000256" key="4">
    <source>
        <dbReference type="ARBA" id="ARBA00022989"/>
    </source>
</evidence>
<evidence type="ECO:0000256" key="6">
    <source>
        <dbReference type="SAM" id="Phobius"/>
    </source>
</evidence>
<feature type="transmembrane region" description="Helical" evidence="6">
    <location>
        <begin position="41"/>
        <end position="61"/>
    </location>
</feature>
<comment type="caution">
    <text evidence="7">The sequence shown here is derived from an EMBL/GenBank/DDBJ whole genome shotgun (WGS) entry which is preliminary data.</text>
</comment>
<evidence type="ECO:0000256" key="5">
    <source>
        <dbReference type="ARBA" id="ARBA00023136"/>
    </source>
</evidence>
<feature type="transmembrane region" description="Helical" evidence="6">
    <location>
        <begin position="220"/>
        <end position="238"/>
    </location>
</feature>
<dbReference type="InterPro" id="IPR037272">
    <property type="entry name" value="SNS_sf"/>
</dbReference>